<accession>A0A9Y2L1I2</accession>
<evidence type="ECO:0000313" key="4">
    <source>
        <dbReference type="EMBL" id="WIY26245.1"/>
    </source>
</evidence>
<name>A0A9Y2L1I2_9RHOB</name>
<evidence type="ECO:0000256" key="1">
    <source>
        <dbReference type="SAM" id="Coils"/>
    </source>
</evidence>
<sequence length="871" mass="94892">MAISPGSKAKLKQLHWPIRLTRLGMIAETSLRAFWPLASIVMLALALLMLGLHEVLPVELVWAGVIVSLLVAVASLIWGLRHLRWPSRAQALARLDETLPGRPINALMDAQAIGRDDAASTELWQAHQLRMAARAAKARAPQPNLRIAAADPYALRFVALLALVVALLFGSIWRLGTVADLGAGAASAMSGPSWEGWLQPPRYTGLPTLYLNDAEGAVLTLPQGTRVTLRFYGQEGALTLAESVSGRSAEQPSADAQQEFAVTQAGELTIEGAGGQSWQVEVIADSPPQISVAGQTEIEPDGTMSLPFAAVDDYGIAGGEVRIALDLLALDRRHGLAADPDPRGDIILDLPLPLTGDRRDFTEHLIDDFSQYPWANLPVVYSFEARDGAEQRGAAPGFGAKLLARRFFDPLAAAVVEQRRDLLWARSNARRVAQIMRALTHHPERQFRSPSAYLRMRIILRRLESYTAVGLSPQHQDEIATALWDLALILEDGDVGDALARLRRARERLSQAMRDGASDQEIAELMQELRQATEDYMRQLQRQAEANGEVMEQGELPENMMQLSQDDLQAMMDRIQELMEQGRMAEAEQALQELQQMMENMRITESQQGQGGSEGQQAMEGLAETLKQQQGLSDQAFRDLQEQFNPGAGKGESEKNQGRNGGLGQGQSHEGGQGGDSQQGQQQGGAQEGQDGTAQSGRGQDGAQPPGGSLAERQQALREELQRQQNGLPLGSSEEGDATRQSLEDAGRAMDGAQEALEQGDYAEAIDQQAEAMERLREGMRALGEALAEQQPGQAGSQSGRNSASQGSRMDPLGRDQPEGGDGAGDDGSRIGAGPAYRRAWDLLEEIRRRADERQRSEGERGYLRRLLDRF</sequence>
<dbReference type="InterPro" id="IPR012683">
    <property type="entry name" value="CHP02302_TM"/>
</dbReference>
<dbReference type="Proteomes" id="UP001238334">
    <property type="component" value="Chromosome"/>
</dbReference>
<feature type="transmembrane region" description="Helical" evidence="3">
    <location>
        <begin position="59"/>
        <end position="80"/>
    </location>
</feature>
<feature type="compositionally biased region" description="Polar residues" evidence="2">
    <location>
        <begin position="791"/>
        <end position="808"/>
    </location>
</feature>
<feature type="transmembrane region" description="Helical" evidence="3">
    <location>
        <begin position="33"/>
        <end position="53"/>
    </location>
</feature>
<gene>
    <name evidence="4" type="ORF">QPJ95_04780</name>
</gene>
<organism evidence="4 5">
    <name type="scientific">Parasedimentitalea psychrophila</name>
    <dbReference type="NCBI Taxonomy" id="2997337"/>
    <lineage>
        <taxon>Bacteria</taxon>
        <taxon>Pseudomonadati</taxon>
        <taxon>Pseudomonadota</taxon>
        <taxon>Alphaproteobacteria</taxon>
        <taxon>Rhodobacterales</taxon>
        <taxon>Paracoccaceae</taxon>
        <taxon>Parasedimentitalea</taxon>
    </lineage>
</organism>
<dbReference type="KEGG" id="ppso:QPJ95_04780"/>
<feature type="region of interest" description="Disordered" evidence="2">
    <location>
        <begin position="643"/>
        <end position="836"/>
    </location>
</feature>
<dbReference type="AlphaFoldDB" id="A0A9Y2L1I2"/>
<evidence type="ECO:0000256" key="3">
    <source>
        <dbReference type="SAM" id="Phobius"/>
    </source>
</evidence>
<feature type="coiled-coil region" evidence="1">
    <location>
        <begin position="495"/>
        <end position="607"/>
    </location>
</feature>
<evidence type="ECO:0000256" key="2">
    <source>
        <dbReference type="SAM" id="MobiDB-lite"/>
    </source>
</evidence>
<reference evidence="4 5" key="1">
    <citation type="submission" date="2023-06" db="EMBL/GenBank/DDBJ databases">
        <title>Parasedimentitalea psychrophila sp. nov., a psychrophilic bacterium isolated from deep-sea sediment.</title>
        <authorList>
            <person name="Li A."/>
        </authorList>
    </citation>
    <scope>NUCLEOTIDE SEQUENCE [LARGE SCALE GENOMIC DNA]</scope>
    <source>
        <strain evidence="4 5">QS115</strain>
    </source>
</reference>
<dbReference type="RefSeq" id="WP_270918506.1">
    <property type="nucleotide sequence ID" value="NZ_CP127247.1"/>
</dbReference>
<keyword evidence="1" id="KW-0175">Coiled coil</keyword>
<feature type="transmembrane region" description="Helical" evidence="3">
    <location>
        <begin position="153"/>
        <end position="173"/>
    </location>
</feature>
<feature type="compositionally biased region" description="Gly residues" evidence="2">
    <location>
        <begin position="659"/>
        <end position="687"/>
    </location>
</feature>
<keyword evidence="5" id="KW-1185">Reference proteome</keyword>
<protein>
    <submittedName>
        <fullName evidence="4">DUF4175 domain-containing protein</fullName>
    </submittedName>
</protein>
<keyword evidence="3" id="KW-1133">Transmembrane helix</keyword>
<keyword evidence="3" id="KW-0812">Transmembrane</keyword>
<keyword evidence="3" id="KW-0472">Membrane</keyword>
<dbReference type="EMBL" id="CP127247">
    <property type="protein sequence ID" value="WIY26245.1"/>
    <property type="molecule type" value="Genomic_DNA"/>
</dbReference>
<dbReference type="Pfam" id="PF13779">
    <property type="entry name" value="DUF4175"/>
    <property type="match status" value="1"/>
</dbReference>
<evidence type="ECO:0000313" key="5">
    <source>
        <dbReference type="Proteomes" id="UP001238334"/>
    </source>
</evidence>
<proteinExistence type="predicted"/>